<dbReference type="PROSITE" id="PS51350">
    <property type="entry name" value="PTS_HPR_DOM"/>
    <property type="match status" value="1"/>
</dbReference>
<dbReference type="Proteomes" id="UP000027284">
    <property type="component" value="Unassembled WGS sequence"/>
</dbReference>
<accession>A0A062XT11</accession>
<evidence type="ECO:0000313" key="6">
    <source>
        <dbReference type="EMBL" id="KDA53948.1"/>
    </source>
</evidence>
<sequence>MERAAKHQRTVELVNRLGLHARAASKFVQEASRFQAEIRVRHNDEEVNGKSILGLLLLAAPCGSKLTISAEGVDAEEALQALVQLVADRFGEPS</sequence>
<dbReference type="OrthoDB" id="9809047at2"/>
<dbReference type="PRINTS" id="PR00107">
    <property type="entry name" value="PHOSPHOCPHPR"/>
</dbReference>
<dbReference type="SUPFAM" id="SSF55594">
    <property type="entry name" value="HPr-like"/>
    <property type="match status" value="1"/>
</dbReference>
<comment type="similarity">
    <text evidence="2">Belongs to the HPr family.</text>
</comment>
<keyword evidence="4" id="KW-0598">Phosphotransferase system</keyword>
<dbReference type="Gene3D" id="3.30.1340.10">
    <property type="entry name" value="HPr-like"/>
    <property type="match status" value="1"/>
</dbReference>
<dbReference type="GO" id="GO:0005737">
    <property type="term" value="C:cytoplasm"/>
    <property type="evidence" value="ECO:0007669"/>
    <property type="project" value="UniProtKB-SubCell"/>
</dbReference>
<proteinExistence type="inferred from homology"/>
<dbReference type="NCBIfam" id="TIGR01003">
    <property type="entry name" value="PTS_HPr_family"/>
    <property type="match status" value="1"/>
</dbReference>
<comment type="caution">
    <text evidence="6">The sequence shown here is derived from an EMBL/GenBank/DDBJ whole genome shotgun (WGS) entry which is preliminary data.</text>
</comment>
<evidence type="ECO:0000256" key="2">
    <source>
        <dbReference type="ARBA" id="ARBA00010736"/>
    </source>
</evidence>
<dbReference type="InterPro" id="IPR002114">
    <property type="entry name" value="PTS_HPr_Ser_P_site"/>
</dbReference>
<reference evidence="6 7" key="1">
    <citation type="submission" date="2014-04" db="EMBL/GenBank/DDBJ databases">
        <title>The Genome Sequence of Thermoanaerobaculum aquaticum MP-01, The First Cultivated Group 23 Acidobacterium.</title>
        <authorList>
            <person name="Stamps B.W."/>
            <person name="Losey N.A."/>
            <person name="Lawson P.A."/>
            <person name="Stevenson B.S."/>
        </authorList>
    </citation>
    <scope>NUCLEOTIDE SEQUENCE [LARGE SCALE GENOMIC DNA]</scope>
    <source>
        <strain evidence="6 7">MP-01</strain>
    </source>
</reference>
<dbReference type="Pfam" id="PF00381">
    <property type="entry name" value="PTS-HPr"/>
    <property type="match status" value="1"/>
</dbReference>
<dbReference type="InterPro" id="IPR050399">
    <property type="entry name" value="HPr"/>
</dbReference>
<gene>
    <name evidence="6" type="ORF">EG19_01760</name>
</gene>
<dbReference type="CDD" id="cd00367">
    <property type="entry name" value="PTS-HPr_like"/>
    <property type="match status" value="1"/>
</dbReference>
<feature type="domain" description="HPr" evidence="5">
    <location>
        <begin position="6"/>
        <end position="93"/>
    </location>
</feature>
<evidence type="ECO:0000256" key="4">
    <source>
        <dbReference type="ARBA" id="ARBA00022683"/>
    </source>
</evidence>
<dbReference type="PROSITE" id="PS00589">
    <property type="entry name" value="PTS_HPR_SER"/>
    <property type="match status" value="1"/>
</dbReference>
<dbReference type="EMBL" id="JMFG01000015">
    <property type="protein sequence ID" value="KDA53948.1"/>
    <property type="molecule type" value="Genomic_DNA"/>
</dbReference>
<evidence type="ECO:0000313" key="7">
    <source>
        <dbReference type="Proteomes" id="UP000027284"/>
    </source>
</evidence>
<dbReference type="PANTHER" id="PTHR33705:SF2">
    <property type="entry name" value="PHOSPHOCARRIER PROTEIN NPR"/>
    <property type="match status" value="1"/>
</dbReference>
<organism evidence="6 7">
    <name type="scientific">Thermoanaerobaculum aquaticum</name>
    <dbReference type="NCBI Taxonomy" id="1312852"/>
    <lineage>
        <taxon>Bacteria</taxon>
        <taxon>Pseudomonadati</taxon>
        <taxon>Acidobacteriota</taxon>
        <taxon>Thermoanaerobaculia</taxon>
        <taxon>Thermoanaerobaculales</taxon>
        <taxon>Thermoanaerobaculaceae</taxon>
        <taxon>Thermoanaerobaculum</taxon>
    </lineage>
</organism>
<comment type="subcellular location">
    <subcellularLocation>
        <location evidence="1">Cytoplasm</location>
    </subcellularLocation>
</comment>
<name>A0A062XT11_9BACT</name>
<dbReference type="PANTHER" id="PTHR33705">
    <property type="entry name" value="PHOSPHOCARRIER PROTEIN HPR"/>
    <property type="match status" value="1"/>
</dbReference>
<dbReference type="InterPro" id="IPR001020">
    <property type="entry name" value="PTS_HPr_His_P_site"/>
</dbReference>
<keyword evidence="3" id="KW-0963">Cytoplasm</keyword>
<dbReference type="AlphaFoldDB" id="A0A062XT11"/>
<protein>
    <submittedName>
        <fullName evidence="6">Phosphocarrier protein HPr</fullName>
    </submittedName>
</protein>
<evidence type="ECO:0000259" key="5">
    <source>
        <dbReference type="PROSITE" id="PS51350"/>
    </source>
</evidence>
<keyword evidence="7" id="KW-1185">Reference proteome</keyword>
<dbReference type="PROSITE" id="PS00369">
    <property type="entry name" value="PTS_HPR_HIS"/>
    <property type="match status" value="1"/>
</dbReference>
<dbReference type="RefSeq" id="WP_038048577.1">
    <property type="nucleotide sequence ID" value="NZ_JMFG01000015.1"/>
</dbReference>
<dbReference type="STRING" id="1312852.EG19_01760"/>
<dbReference type="GO" id="GO:0009401">
    <property type="term" value="P:phosphoenolpyruvate-dependent sugar phosphotransferase system"/>
    <property type="evidence" value="ECO:0007669"/>
    <property type="project" value="UniProtKB-KW"/>
</dbReference>
<dbReference type="InterPro" id="IPR035895">
    <property type="entry name" value="HPr-like_sf"/>
</dbReference>
<evidence type="ECO:0000256" key="3">
    <source>
        <dbReference type="ARBA" id="ARBA00022490"/>
    </source>
</evidence>
<evidence type="ECO:0000256" key="1">
    <source>
        <dbReference type="ARBA" id="ARBA00004496"/>
    </source>
</evidence>
<dbReference type="InterPro" id="IPR000032">
    <property type="entry name" value="HPr-like"/>
</dbReference>